<dbReference type="EMBL" id="VRLW01000001">
    <property type="protein sequence ID" value="KAA1257774.1"/>
    <property type="molecule type" value="Genomic_DNA"/>
</dbReference>
<sequence length="120" mass="13143">MAKNVLGTELETCSTDPMTGFFRDGCCNTGGDDAGVHTVCCQVTAEFLEFSKSRGNDLTTPMPMYQFPGLVPGDRWCLCAPRWREAYDAGKAPPVVLKACHVSTLEYASLEELKEKAVEE</sequence>
<dbReference type="AlphaFoldDB" id="A0A5B1CEK9"/>
<reference evidence="1 2" key="1">
    <citation type="submission" date="2019-08" db="EMBL/GenBank/DDBJ databases">
        <title>Deep-cultivation of Planctomycetes and their phenomic and genomic characterization uncovers novel biology.</title>
        <authorList>
            <person name="Wiegand S."/>
            <person name="Jogler M."/>
            <person name="Boedeker C."/>
            <person name="Pinto D."/>
            <person name="Vollmers J."/>
            <person name="Rivas-Marin E."/>
            <person name="Kohn T."/>
            <person name="Peeters S.H."/>
            <person name="Heuer A."/>
            <person name="Rast P."/>
            <person name="Oberbeckmann S."/>
            <person name="Bunk B."/>
            <person name="Jeske O."/>
            <person name="Meyerdierks A."/>
            <person name="Storesund J.E."/>
            <person name="Kallscheuer N."/>
            <person name="Luecker S."/>
            <person name="Lage O.M."/>
            <person name="Pohl T."/>
            <person name="Merkel B.J."/>
            <person name="Hornburger P."/>
            <person name="Mueller R.-W."/>
            <person name="Bruemmer F."/>
            <person name="Labrenz M."/>
            <person name="Spormann A.M."/>
            <person name="Op Den Camp H."/>
            <person name="Overmann J."/>
            <person name="Amann R."/>
            <person name="Jetten M.S.M."/>
            <person name="Mascher T."/>
            <person name="Medema M.H."/>
            <person name="Devos D.P."/>
            <person name="Kaster A.-K."/>
            <person name="Ovreas L."/>
            <person name="Rohde M."/>
            <person name="Galperin M.Y."/>
            <person name="Jogler C."/>
        </authorList>
    </citation>
    <scope>NUCLEOTIDE SEQUENCE [LARGE SCALE GENOMIC DNA]</scope>
    <source>
        <strain evidence="1 2">LF1</strain>
    </source>
</reference>
<keyword evidence="2" id="KW-1185">Reference proteome</keyword>
<dbReference type="OrthoDB" id="9792525at2"/>
<protein>
    <recommendedName>
        <fullName evidence="3">DUF2237 domain-containing protein</fullName>
    </recommendedName>
</protein>
<dbReference type="Gene3D" id="3.30.56.110">
    <property type="entry name" value="Protein of unknown function DUF2237"/>
    <property type="match status" value="1"/>
</dbReference>
<dbReference type="PANTHER" id="PTHR37466:SF1">
    <property type="entry name" value="SLR1628 PROTEIN"/>
    <property type="match status" value="1"/>
</dbReference>
<organism evidence="1 2">
    <name type="scientific">Rubripirellula obstinata</name>
    <dbReference type="NCBI Taxonomy" id="406547"/>
    <lineage>
        <taxon>Bacteria</taxon>
        <taxon>Pseudomonadati</taxon>
        <taxon>Planctomycetota</taxon>
        <taxon>Planctomycetia</taxon>
        <taxon>Pirellulales</taxon>
        <taxon>Pirellulaceae</taxon>
        <taxon>Rubripirellula</taxon>
    </lineage>
</organism>
<name>A0A5B1CEK9_9BACT</name>
<proteinExistence type="predicted"/>
<comment type="caution">
    <text evidence="1">The sequence shown here is derived from an EMBL/GenBank/DDBJ whole genome shotgun (WGS) entry which is preliminary data.</text>
</comment>
<dbReference type="InterPro" id="IPR018714">
    <property type="entry name" value="DUF2237"/>
</dbReference>
<accession>A0A5B1CEK9</accession>
<dbReference type="PANTHER" id="PTHR37466">
    <property type="entry name" value="SLR1628 PROTEIN"/>
    <property type="match status" value="1"/>
</dbReference>
<dbReference type="Pfam" id="PF09996">
    <property type="entry name" value="DUF2237"/>
    <property type="match status" value="1"/>
</dbReference>
<evidence type="ECO:0008006" key="3">
    <source>
        <dbReference type="Google" id="ProtNLM"/>
    </source>
</evidence>
<gene>
    <name evidence="1" type="ORF">LF1_02640</name>
</gene>
<dbReference type="RefSeq" id="WP_068266835.1">
    <property type="nucleotide sequence ID" value="NZ_LWSK01000132.1"/>
</dbReference>
<evidence type="ECO:0000313" key="2">
    <source>
        <dbReference type="Proteomes" id="UP000322699"/>
    </source>
</evidence>
<evidence type="ECO:0000313" key="1">
    <source>
        <dbReference type="EMBL" id="KAA1257774.1"/>
    </source>
</evidence>
<dbReference type="Proteomes" id="UP000322699">
    <property type="component" value="Unassembled WGS sequence"/>
</dbReference>